<evidence type="ECO:0000313" key="2">
    <source>
        <dbReference type="EMBL" id="KXG35525.1"/>
    </source>
</evidence>
<reference evidence="2 3" key="1">
    <citation type="journal article" date="2009" name="Nature">
        <title>The Sorghum bicolor genome and the diversification of grasses.</title>
        <authorList>
            <person name="Paterson A.H."/>
            <person name="Bowers J.E."/>
            <person name="Bruggmann R."/>
            <person name="Dubchak I."/>
            <person name="Grimwood J."/>
            <person name="Gundlach H."/>
            <person name="Haberer G."/>
            <person name="Hellsten U."/>
            <person name="Mitros T."/>
            <person name="Poliakov A."/>
            <person name="Schmutz J."/>
            <person name="Spannagl M."/>
            <person name="Tang H."/>
            <person name="Wang X."/>
            <person name="Wicker T."/>
            <person name="Bharti A.K."/>
            <person name="Chapman J."/>
            <person name="Feltus F.A."/>
            <person name="Gowik U."/>
            <person name="Grigoriev I.V."/>
            <person name="Lyons E."/>
            <person name="Maher C.A."/>
            <person name="Martis M."/>
            <person name="Narechania A."/>
            <person name="Otillar R.P."/>
            <person name="Penning B.W."/>
            <person name="Salamov A.A."/>
            <person name="Wang Y."/>
            <person name="Zhang L."/>
            <person name="Carpita N.C."/>
            <person name="Freeling M."/>
            <person name="Gingle A.R."/>
            <person name="Hash C.T."/>
            <person name="Keller B."/>
            <person name="Klein P."/>
            <person name="Kresovich S."/>
            <person name="McCann M.C."/>
            <person name="Ming R."/>
            <person name="Peterson D.G."/>
            <person name="Mehboob-ur-Rahman"/>
            <person name="Ware D."/>
            <person name="Westhoff P."/>
            <person name="Mayer K.F."/>
            <person name="Messing J."/>
            <person name="Rokhsar D.S."/>
        </authorList>
    </citation>
    <scope>NUCLEOTIDE SEQUENCE [LARGE SCALE GENOMIC DNA]</scope>
    <source>
        <strain evidence="3">cv. BTx623</strain>
    </source>
</reference>
<reference evidence="3" key="2">
    <citation type="journal article" date="2018" name="Plant J.">
        <title>The Sorghum bicolor reference genome: improved assembly, gene annotations, a transcriptome atlas, and signatures of genome organization.</title>
        <authorList>
            <person name="McCormick R.F."/>
            <person name="Truong S.K."/>
            <person name="Sreedasyam A."/>
            <person name="Jenkins J."/>
            <person name="Shu S."/>
            <person name="Sims D."/>
            <person name="Kennedy M."/>
            <person name="Amirebrahimi M."/>
            <person name="Weers B.D."/>
            <person name="McKinley B."/>
            <person name="Mattison A."/>
            <person name="Morishige D.T."/>
            <person name="Grimwood J."/>
            <person name="Schmutz J."/>
            <person name="Mullet J.E."/>
        </authorList>
    </citation>
    <scope>NUCLEOTIDE SEQUENCE [LARGE SCALE GENOMIC DNA]</scope>
    <source>
        <strain evidence="3">cv. BTx623</strain>
    </source>
</reference>
<name>A0A1B6QC83_SORBI</name>
<dbReference type="Gramene" id="KXG35525">
    <property type="protein sequence ID" value="KXG35525"/>
    <property type="gene ID" value="SORBI_3002G186700"/>
</dbReference>
<dbReference type="AlphaFoldDB" id="A0A1B6QC83"/>
<organism evidence="2 3">
    <name type="scientific">Sorghum bicolor</name>
    <name type="common">Sorghum</name>
    <name type="synonym">Sorghum vulgare</name>
    <dbReference type="NCBI Taxonomy" id="4558"/>
    <lineage>
        <taxon>Eukaryota</taxon>
        <taxon>Viridiplantae</taxon>
        <taxon>Streptophyta</taxon>
        <taxon>Embryophyta</taxon>
        <taxon>Tracheophyta</taxon>
        <taxon>Spermatophyta</taxon>
        <taxon>Magnoliopsida</taxon>
        <taxon>Liliopsida</taxon>
        <taxon>Poales</taxon>
        <taxon>Poaceae</taxon>
        <taxon>PACMAD clade</taxon>
        <taxon>Panicoideae</taxon>
        <taxon>Andropogonodae</taxon>
        <taxon>Andropogoneae</taxon>
        <taxon>Sorghinae</taxon>
        <taxon>Sorghum</taxon>
    </lineage>
</organism>
<accession>A0A1B6QC83</accession>
<protein>
    <submittedName>
        <fullName evidence="2">Uncharacterized protein</fullName>
    </submittedName>
</protein>
<sequence>MANDSLLPSSSHRLPLAFTEPVTSASPTLAPAWPQPPCPCPRPLWGGRIPKAMPTPPLAPRSPGPPLPHSDPCQGRRTA</sequence>
<dbReference type="EMBL" id="CM000761">
    <property type="protein sequence ID" value="KXG35525.1"/>
    <property type="molecule type" value="Genomic_DNA"/>
</dbReference>
<evidence type="ECO:0000313" key="3">
    <source>
        <dbReference type="Proteomes" id="UP000000768"/>
    </source>
</evidence>
<gene>
    <name evidence="2" type="ORF">SORBI_3002G186700</name>
</gene>
<evidence type="ECO:0000256" key="1">
    <source>
        <dbReference type="SAM" id="MobiDB-lite"/>
    </source>
</evidence>
<dbReference type="Proteomes" id="UP000000768">
    <property type="component" value="Chromosome 2"/>
</dbReference>
<dbReference type="InParanoid" id="A0A1B6QC83"/>
<feature type="region of interest" description="Disordered" evidence="1">
    <location>
        <begin position="44"/>
        <end position="79"/>
    </location>
</feature>
<feature type="compositionally biased region" description="Pro residues" evidence="1">
    <location>
        <begin position="53"/>
        <end position="69"/>
    </location>
</feature>
<proteinExistence type="predicted"/>
<keyword evidence="3" id="KW-1185">Reference proteome</keyword>